<dbReference type="CDD" id="cd06173">
    <property type="entry name" value="MFS_MefA_like"/>
    <property type="match status" value="1"/>
</dbReference>
<evidence type="ECO:0000256" key="4">
    <source>
        <dbReference type="ARBA" id="ARBA00022692"/>
    </source>
</evidence>
<feature type="transmembrane region" description="Helical" evidence="8">
    <location>
        <begin position="276"/>
        <end position="299"/>
    </location>
</feature>
<name>D0WH02_SLAES</name>
<evidence type="ECO:0000256" key="8">
    <source>
        <dbReference type="SAM" id="Phobius"/>
    </source>
</evidence>
<proteinExistence type="predicted"/>
<dbReference type="EMBL" id="ACUX02000007">
    <property type="protein sequence ID" value="EEZ61189.1"/>
    <property type="molecule type" value="Genomic_DNA"/>
</dbReference>
<dbReference type="InterPro" id="IPR036259">
    <property type="entry name" value="MFS_trans_sf"/>
</dbReference>
<accession>D0WH02</accession>
<feature type="transmembrane region" description="Helical" evidence="8">
    <location>
        <begin position="311"/>
        <end position="332"/>
    </location>
</feature>
<dbReference type="PANTHER" id="PTHR23513:SF6">
    <property type="entry name" value="MAJOR FACILITATOR SUPERFAMILY ASSOCIATED DOMAIN-CONTAINING PROTEIN"/>
    <property type="match status" value="1"/>
</dbReference>
<evidence type="ECO:0000256" key="5">
    <source>
        <dbReference type="ARBA" id="ARBA00022989"/>
    </source>
</evidence>
<keyword evidence="3" id="KW-1003">Cell membrane</keyword>
<dbReference type="Pfam" id="PF05977">
    <property type="entry name" value="MFS_3"/>
    <property type="match status" value="1"/>
</dbReference>
<protein>
    <submittedName>
        <fullName evidence="9">Transporter, major facilitator family protein</fullName>
    </submittedName>
</protein>
<keyword evidence="6 8" id="KW-0472">Membrane</keyword>
<feature type="transmembrane region" description="Helical" evidence="8">
    <location>
        <begin position="65"/>
        <end position="91"/>
    </location>
</feature>
<comment type="caution">
    <text evidence="9">The sequence shown here is derived from an EMBL/GenBank/DDBJ whole genome shotgun (WGS) entry which is preliminary data.</text>
</comment>
<feature type="transmembrane region" description="Helical" evidence="8">
    <location>
        <begin position="365"/>
        <end position="384"/>
    </location>
</feature>
<keyword evidence="5 8" id="KW-1133">Transmembrane helix</keyword>
<feature type="transmembrane region" description="Helical" evidence="8">
    <location>
        <begin position="339"/>
        <end position="359"/>
    </location>
</feature>
<comment type="subcellular location">
    <subcellularLocation>
        <location evidence="1">Cell membrane</location>
        <topology evidence="1">Multi-pass membrane protein</topology>
    </subcellularLocation>
</comment>
<feature type="transmembrane region" description="Helical" evidence="8">
    <location>
        <begin position="430"/>
        <end position="451"/>
    </location>
</feature>
<dbReference type="HOGENOM" id="CLU_034180_16_0_11"/>
<feature type="transmembrane region" description="Helical" evidence="8">
    <location>
        <begin position="229"/>
        <end position="246"/>
    </location>
</feature>
<evidence type="ECO:0000256" key="6">
    <source>
        <dbReference type="ARBA" id="ARBA00023136"/>
    </source>
</evidence>
<evidence type="ECO:0000313" key="10">
    <source>
        <dbReference type="Proteomes" id="UP000006001"/>
    </source>
</evidence>
<keyword evidence="4 8" id="KW-0812">Transmembrane</keyword>
<dbReference type="InterPro" id="IPR010290">
    <property type="entry name" value="TM_effector"/>
</dbReference>
<dbReference type="eggNOG" id="COG2814">
    <property type="taxonomic scope" value="Bacteria"/>
</dbReference>
<evidence type="ECO:0000256" key="2">
    <source>
        <dbReference type="ARBA" id="ARBA00022448"/>
    </source>
</evidence>
<feature type="region of interest" description="Disordered" evidence="7">
    <location>
        <begin position="1"/>
        <end position="27"/>
    </location>
</feature>
<dbReference type="STRING" id="649764.HMPREF0762_01267"/>
<evidence type="ECO:0000256" key="1">
    <source>
        <dbReference type="ARBA" id="ARBA00004651"/>
    </source>
</evidence>
<keyword evidence="10" id="KW-1185">Reference proteome</keyword>
<reference evidence="9" key="1">
    <citation type="submission" date="2009-10" db="EMBL/GenBank/DDBJ databases">
        <authorList>
            <person name="Weinstock G."/>
            <person name="Sodergren E."/>
            <person name="Clifton S."/>
            <person name="Fulton L."/>
            <person name="Fulton B."/>
            <person name="Courtney L."/>
            <person name="Fronick C."/>
            <person name="Harrison M."/>
            <person name="Strong C."/>
            <person name="Farmer C."/>
            <person name="Delahaunty K."/>
            <person name="Markovic C."/>
            <person name="Hall O."/>
            <person name="Minx P."/>
            <person name="Tomlinson C."/>
            <person name="Mitreva M."/>
            <person name="Nelson J."/>
            <person name="Hou S."/>
            <person name="Wollam A."/>
            <person name="Pepin K.H."/>
            <person name="Johnson M."/>
            <person name="Bhonagiri V."/>
            <person name="Nash W.E."/>
            <person name="Warren W."/>
            <person name="Chinwalla A."/>
            <person name="Mardis E.R."/>
            <person name="Wilson R.K."/>
        </authorList>
    </citation>
    <scope>NUCLEOTIDE SEQUENCE [LARGE SCALE GENOMIC DNA]</scope>
    <source>
        <strain evidence="9">ATCC 700122</strain>
    </source>
</reference>
<feature type="transmembrane region" description="Helical" evidence="8">
    <location>
        <begin position="103"/>
        <end position="126"/>
    </location>
</feature>
<evidence type="ECO:0000256" key="7">
    <source>
        <dbReference type="SAM" id="MobiDB-lite"/>
    </source>
</evidence>
<dbReference type="PANTHER" id="PTHR23513">
    <property type="entry name" value="INTEGRAL MEMBRANE EFFLUX PROTEIN-RELATED"/>
    <property type="match status" value="1"/>
</dbReference>
<dbReference type="Gene3D" id="1.20.1250.20">
    <property type="entry name" value="MFS general substrate transporter like domains"/>
    <property type="match status" value="1"/>
</dbReference>
<dbReference type="GO" id="GO:0005886">
    <property type="term" value="C:plasma membrane"/>
    <property type="evidence" value="ECO:0007669"/>
    <property type="project" value="UniProtKB-SubCell"/>
</dbReference>
<sequence>MRMTDGTPQDIDAKMPTMPEEASMHADTNRSDTIVRFEGGGDASVHARTSQERMSASGRPLSPRWLRIVSIIWSGQAVSIITSGASGWAIIWHVTQTEQSALMLSLLMMFSMLPLGLLSPLGGVIADRFNRKAVMIVADLGAGASSLVLALLVVAGTRSFALICLFATIRSVFSAFHAPAMTAAMPMLVPERHLLRINTLDQLLESISSICAPAVGIALYTAFGLAPTLIIEFIGALVACAALGLVKIPTVKVEEESTVAEQMRVGWDALRVHKGLVMLLGGLTVGLMAFAALGAIYPLMATQHFGADGTMVSVAEAISGTCMLVGSIVIMAWGGGRRLALLLCASAVLIAVPIIAAGLLPSTAFWIYAGLMGLASVFMAWFNGPLMTLIQQRVPEEKTGRAMGFFYALIGLAMPAGIAVGGVIAEWIGIPTFFVASGILFLVIGLSGYLFKDIRALDAPSQASKASL</sequence>
<dbReference type="AlphaFoldDB" id="D0WH02"/>
<dbReference type="Proteomes" id="UP000006001">
    <property type="component" value="Unassembled WGS sequence"/>
</dbReference>
<feature type="transmembrane region" description="Helical" evidence="8">
    <location>
        <begin position="405"/>
        <end position="424"/>
    </location>
</feature>
<evidence type="ECO:0000313" key="9">
    <source>
        <dbReference type="EMBL" id="EEZ61189.1"/>
    </source>
</evidence>
<keyword evidence="2" id="KW-0813">Transport</keyword>
<dbReference type="SUPFAM" id="SSF103473">
    <property type="entry name" value="MFS general substrate transporter"/>
    <property type="match status" value="1"/>
</dbReference>
<organism evidence="9 10">
    <name type="scientific">Slackia exigua (strain ATCC 700122 / DSM 15923 / CIP 105133 / JCM 11022 / KCTC 5966 / S-7)</name>
    <dbReference type="NCBI Taxonomy" id="649764"/>
    <lineage>
        <taxon>Bacteria</taxon>
        <taxon>Bacillati</taxon>
        <taxon>Actinomycetota</taxon>
        <taxon>Coriobacteriia</taxon>
        <taxon>Eggerthellales</taxon>
        <taxon>Eggerthellaceae</taxon>
        <taxon>Slackia</taxon>
    </lineage>
</organism>
<gene>
    <name evidence="9" type="ORF">HMPREF0762_01267</name>
</gene>
<evidence type="ECO:0000256" key="3">
    <source>
        <dbReference type="ARBA" id="ARBA00022475"/>
    </source>
</evidence>